<dbReference type="SUPFAM" id="SSF54523">
    <property type="entry name" value="Pili subunits"/>
    <property type="match status" value="1"/>
</dbReference>
<evidence type="ECO:0000256" key="5">
    <source>
        <dbReference type="ARBA" id="ARBA00022452"/>
    </source>
</evidence>
<keyword evidence="10" id="KW-0998">Cell outer membrane</keyword>
<dbReference type="Gene3D" id="1.20.5.2280">
    <property type="match status" value="1"/>
</dbReference>
<comment type="subcellular location">
    <subcellularLocation>
        <location evidence="2">Cell outer membrane</location>
    </subcellularLocation>
    <subcellularLocation>
        <location evidence="1">Cell surface</location>
    </subcellularLocation>
</comment>
<dbReference type="InterPro" id="IPR024973">
    <property type="entry name" value="ESPR"/>
</dbReference>
<dbReference type="InterPro" id="IPR011049">
    <property type="entry name" value="Serralysin-like_metalloprot_C"/>
</dbReference>
<dbReference type="SUPFAM" id="SSF101967">
    <property type="entry name" value="Adhesin YadA, collagen-binding domain"/>
    <property type="match status" value="3"/>
</dbReference>
<dbReference type="Pfam" id="PF03895">
    <property type="entry name" value="YadA_anchor"/>
    <property type="match status" value="1"/>
</dbReference>
<evidence type="ECO:0000256" key="9">
    <source>
        <dbReference type="ARBA" id="ARBA00023136"/>
    </source>
</evidence>
<dbReference type="RefSeq" id="WP_250061623.1">
    <property type="nucleotide sequence ID" value="NZ_JAIKTS010000001.1"/>
</dbReference>
<dbReference type="InterPro" id="IPR005594">
    <property type="entry name" value="YadA_C"/>
</dbReference>
<dbReference type="Pfam" id="PF05658">
    <property type="entry name" value="YadA_head"/>
    <property type="match status" value="2"/>
</dbReference>
<evidence type="ECO:0000256" key="3">
    <source>
        <dbReference type="ARBA" id="ARBA00005848"/>
    </source>
</evidence>
<proteinExistence type="inferred from homology"/>
<dbReference type="Gene3D" id="2.60.40.4050">
    <property type="match status" value="1"/>
</dbReference>
<feature type="domain" description="Trimeric autotransporter adhesin YadA-like head" evidence="12">
    <location>
        <begin position="961"/>
        <end position="985"/>
    </location>
</feature>
<evidence type="ECO:0000256" key="10">
    <source>
        <dbReference type="ARBA" id="ARBA00023237"/>
    </source>
</evidence>
<protein>
    <submittedName>
        <fullName evidence="15">YadA-like family protein</fullName>
    </submittedName>
</protein>
<keyword evidence="4" id="KW-0813">Transport</keyword>
<evidence type="ECO:0000256" key="8">
    <source>
        <dbReference type="ARBA" id="ARBA00022927"/>
    </source>
</evidence>
<evidence type="ECO:0000259" key="12">
    <source>
        <dbReference type="Pfam" id="PF05658"/>
    </source>
</evidence>
<evidence type="ECO:0000259" key="11">
    <source>
        <dbReference type="Pfam" id="PF03895"/>
    </source>
</evidence>
<dbReference type="Gene3D" id="2.150.10.10">
    <property type="entry name" value="Serralysin-like metalloprotease, C-terminal"/>
    <property type="match status" value="1"/>
</dbReference>
<evidence type="ECO:0000256" key="7">
    <source>
        <dbReference type="ARBA" id="ARBA00022729"/>
    </source>
</evidence>
<keyword evidence="5" id="KW-1134">Transmembrane beta strand</keyword>
<comment type="similarity">
    <text evidence="3">Belongs to the autotransporter-2 (AT-2) (TC 1.B.40) family.</text>
</comment>
<dbReference type="InterPro" id="IPR008635">
    <property type="entry name" value="Coiled_stalk_dom"/>
</dbReference>
<feature type="domain" description="Trimeric autotransporter adhesin YadA-like C-terminal membrane anchor" evidence="11">
    <location>
        <begin position="1109"/>
        <end position="1169"/>
    </location>
</feature>
<dbReference type="Gene3D" id="3.30.1300.30">
    <property type="entry name" value="GSPII I/J protein-like"/>
    <property type="match status" value="1"/>
</dbReference>
<dbReference type="Gene3D" id="1.20.5.170">
    <property type="match status" value="2"/>
</dbReference>
<evidence type="ECO:0000256" key="2">
    <source>
        <dbReference type="ARBA" id="ARBA00004442"/>
    </source>
</evidence>
<evidence type="ECO:0000259" key="14">
    <source>
        <dbReference type="Pfam" id="PF13018"/>
    </source>
</evidence>
<evidence type="ECO:0000256" key="1">
    <source>
        <dbReference type="ARBA" id="ARBA00004241"/>
    </source>
</evidence>
<feature type="domain" description="Trimeric autotransporter adhesin YadA-like stalk" evidence="13">
    <location>
        <begin position="991"/>
        <end position="1031"/>
    </location>
</feature>
<evidence type="ECO:0000256" key="4">
    <source>
        <dbReference type="ARBA" id="ARBA00022448"/>
    </source>
</evidence>
<evidence type="ECO:0000313" key="16">
    <source>
        <dbReference type="Proteomes" id="UP001431235"/>
    </source>
</evidence>
<dbReference type="EMBL" id="JAIKTS010000001">
    <property type="protein sequence ID" value="MCL7713518.1"/>
    <property type="molecule type" value="Genomic_DNA"/>
</dbReference>
<feature type="domain" description="Trimeric autotransporter adhesin YadA-like stalk" evidence="13">
    <location>
        <begin position="628"/>
        <end position="655"/>
    </location>
</feature>
<evidence type="ECO:0000256" key="6">
    <source>
        <dbReference type="ARBA" id="ARBA00022692"/>
    </source>
</evidence>
<comment type="caution">
    <text evidence="15">The sequence shown here is derived from an EMBL/GenBank/DDBJ whole genome shotgun (WGS) entry which is preliminary data.</text>
</comment>
<dbReference type="Proteomes" id="UP001431235">
    <property type="component" value="Unassembled WGS sequence"/>
</dbReference>
<organism evidence="15 16">
    <name type="scientific">Stenotrophomonas mori</name>
    <dbReference type="NCBI Taxonomy" id="2871096"/>
    <lineage>
        <taxon>Bacteria</taxon>
        <taxon>Pseudomonadati</taxon>
        <taxon>Pseudomonadota</taxon>
        <taxon>Gammaproteobacteria</taxon>
        <taxon>Lysobacterales</taxon>
        <taxon>Lysobacteraceae</taxon>
        <taxon>Stenotrophomonas</taxon>
    </lineage>
</organism>
<keyword evidence="16" id="KW-1185">Reference proteome</keyword>
<reference evidence="15 16" key="1">
    <citation type="submission" date="2021-08" db="EMBL/GenBank/DDBJ databases">
        <title>Novel members of of the genus Stenotrophomonas from differernt environment.</title>
        <authorList>
            <person name="Deng Y."/>
        </authorList>
    </citation>
    <scope>NUCLEOTIDE SEQUENCE [LARGE SCALE GENOMIC DNA]</scope>
    <source>
        <strain evidence="15 16">CPCC 101365</strain>
    </source>
</reference>
<gene>
    <name evidence="15" type="ORF">K5L01_02435</name>
</gene>
<evidence type="ECO:0000313" key="15">
    <source>
        <dbReference type="EMBL" id="MCL7713518.1"/>
    </source>
</evidence>
<keyword evidence="9" id="KW-0472">Membrane</keyword>
<feature type="domain" description="Trimeric autotransporter adhesin YadA-like head" evidence="12">
    <location>
        <begin position="933"/>
        <end position="959"/>
    </location>
</feature>
<name>A0ABT0SEL1_9GAMM</name>
<dbReference type="InterPro" id="IPR008640">
    <property type="entry name" value="Adhesin_Head_dom"/>
</dbReference>
<keyword evidence="8" id="KW-0653">Protein transport</keyword>
<dbReference type="InterPro" id="IPR045584">
    <property type="entry name" value="Pilin-like"/>
</dbReference>
<accession>A0ABT0SEL1</accession>
<feature type="domain" description="ESPR" evidence="14">
    <location>
        <begin position="1"/>
        <end position="47"/>
    </location>
</feature>
<feature type="domain" description="Trimeric autotransporter adhesin YadA-like stalk" evidence="13">
    <location>
        <begin position="695"/>
        <end position="732"/>
    </location>
</feature>
<sequence length="1169" mass="114435">MNRIYRLVWNHALNAFVVASELSSGHGKRAARRLRPLQAGSALGLGGMLALGLAGPAQAGDVRLDDLQALVAKYATQDAPVTAPGAAAVVPAVVHVPAPVQASLPVPAAATVRVPAAARSTAAVRARVAVPKPLSQVATTLSSTVARVPATVGRLPKVVETGVHGSVATVATAAQGLGSVLRPGKNDDGRNPLRHTVVSTVGAVEELTGDVTRTSGVGDLLDGVVGGVAPVLEEVGDTTGSLLGKATGSSSLGDGVSQTVATVSGGLKETTGKLGKGNVGGAVQSLLGTVGGTLSSVTGAVTGTLGGLTGSASGLDGLQQVLDGVTGGLTGGLSNVVGQLTGQPPAPAAGGGPVNTGPTGLVVGNGGLVGTVDQLLGPTLENVFGGDGYLRNGSLTLSSANLAQAYSVTSVAGIPLVNLSPVGDLLDGLGGLTTGGNSHLTLIGGVTSDSYVYNINNGKPNGLLGLLLPDSAPAWASTCADPLGLGVLTIDCWGVPAAQDYQVLIGDGAYANGSKEVVIGTNAEHRLAQQDADTVFTGSGNGRTGVPTADYDARQGHSVVIGDSAAGSANAQTLVGAGATSDKANSVALGHKSNADRGGLDNYAAFGLSAPQNSIGEVAVGSVGRERQITHVAAGREATDAVNVAQLKGALAQIDGVELFAVTYDEDAQGDADHGSVTLGAGNAPDGTVVGNLGAGAVAAGSRQAVNGGQLFGLGDSLADLIGGGAVVNADGTVSAPSYGVNYVDGNGLVSLQQYSGIGDAFDSISDSLSNLSGLVDGSGQPGGSPGSGTDALAVHYTADANGKPTNEVVLRGAGDGNAVALRNVAAGSVDAGSSDAVNGAQLAGTHDAVAAAMGGGMGYDSAAGQWTGPSFNITTIDAGGGTQQQTLGNVGDALEALDGSIVNVNQRIDNIQSGGAGNAYFSVNSSKAPASASGQDSMAAGPQATASGKQSVALGDGAKASADGSVALGAGAVADRANAVSVGSSGSERQIVHVADATGATDAVNLRQLQASQQGTVRYDQNTDGSTNYSSVTLGKANAPVVMHNVAAGVAGTDAVNVAQLNKGLGEVVDWSKNYTDQRFNDVGRQMSRIDNRASAGIASAMAMAGLPQPTGAGRRMASFAASTFHGESSMAVGISGVSEGGRWIYKLSGSTNTRGDGGVTAGAGFQW</sequence>
<feature type="domain" description="Trimeric autotransporter adhesin YadA-like stalk" evidence="13">
    <location>
        <begin position="824"/>
        <end position="853"/>
    </location>
</feature>
<keyword evidence="6" id="KW-0812">Transmembrane</keyword>
<dbReference type="Gene3D" id="6.10.250.2040">
    <property type="match status" value="2"/>
</dbReference>
<keyword evidence="7" id="KW-0732">Signal</keyword>
<dbReference type="Pfam" id="PF05662">
    <property type="entry name" value="YadA_stalk"/>
    <property type="match status" value="5"/>
</dbReference>
<evidence type="ECO:0000259" key="13">
    <source>
        <dbReference type="Pfam" id="PF05662"/>
    </source>
</evidence>
<dbReference type="Pfam" id="PF13018">
    <property type="entry name" value="ESPR"/>
    <property type="match status" value="1"/>
</dbReference>
<feature type="domain" description="Trimeric autotransporter adhesin YadA-like stalk" evidence="13">
    <location>
        <begin position="1046"/>
        <end position="1064"/>
    </location>
</feature>